<dbReference type="GO" id="GO:0006275">
    <property type="term" value="P:regulation of DNA replication"/>
    <property type="evidence" value="ECO:0007669"/>
    <property type="project" value="InterPro"/>
</dbReference>
<feature type="coiled-coil region" evidence="4">
    <location>
        <begin position="106"/>
        <end position="175"/>
    </location>
</feature>
<evidence type="ECO:0000256" key="5">
    <source>
        <dbReference type="SAM" id="MobiDB-lite"/>
    </source>
</evidence>
<dbReference type="SUPFAM" id="SSF57850">
    <property type="entry name" value="RING/U-box"/>
    <property type="match status" value="1"/>
</dbReference>
<proteinExistence type="predicted"/>
<dbReference type="GO" id="GO:0004842">
    <property type="term" value="F:ubiquitin-protein transferase activity"/>
    <property type="evidence" value="ECO:0007669"/>
    <property type="project" value="InterPro"/>
</dbReference>
<evidence type="ECO:0000313" key="7">
    <source>
        <dbReference type="EMBL" id="RNA33395.1"/>
    </source>
</evidence>
<accession>A0A3M7SCK2</accession>
<organism evidence="7 8">
    <name type="scientific">Brachionus plicatilis</name>
    <name type="common">Marine rotifer</name>
    <name type="synonym">Brachionus muelleri</name>
    <dbReference type="NCBI Taxonomy" id="10195"/>
    <lineage>
        <taxon>Eukaryota</taxon>
        <taxon>Metazoa</taxon>
        <taxon>Spiralia</taxon>
        <taxon>Gnathifera</taxon>
        <taxon>Rotifera</taxon>
        <taxon>Eurotatoria</taxon>
        <taxon>Monogononta</taxon>
        <taxon>Pseudotrocha</taxon>
        <taxon>Ploima</taxon>
        <taxon>Brachionidae</taxon>
        <taxon>Brachionus</taxon>
    </lineage>
</organism>
<feature type="coiled-coil region" evidence="4">
    <location>
        <begin position="210"/>
        <end position="247"/>
    </location>
</feature>
<keyword evidence="4" id="KW-0175">Coiled coil</keyword>
<evidence type="ECO:0000256" key="3">
    <source>
        <dbReference type="PROSITE-ProRule" id="PRU00175"/>
    </source>
</evidence>
<protein>
    <submittedName>
        <fullName evidence="7">RING finger protein 219-like</fullName>
    </submittedName>
</protein>
<dbReference type="STRING" id="10195.A0A3M7SCK2"/>
<dbReference type="GO" id="GO:0006513">
    <property type="term" value="P:protein monoubiquitination"/>
    <property type="evidence" value="ECO:0007669"/>
    <property type="project" value="InterPro"/>
</dbReference>
<keyword evidence="1 3" id="KW-0479">Metal-binding</keyword>
<feature type="domain" description="RING-type" evidence="6">
    <location>
        <begin position="24"/>
        <end position="62"/>
    </location>
</feature>
<sequence>MCSRLNLFSATKNSNVSFTLPITCQICLGKVKDPSVCPNLHAFCSSCIDLWLEKTKQCPTCRVHIDKENPCRRILGGIDNQDDVDIIKPTEFSQPATRKARFLSFFQQYEDEISRLNSFIDSLTDEVTKLKDCIKNPISNSLLPHDDYNSLNKKLEEAEKKLTKMSDERDHFKELNTKIESENSMLIQDIACLKATLNEKNSQMTNKYTMAAMESKIENYEKEIKRLQKALEKSDKYIAELESMKDLKGKENKINCSKLELNLNNSASSFSFVKPPSPKEANSDHLSQISPLNDPPSAKKNIIPKNNFYGSPIKTPTRQTQTTQSSTQNISSFGDRLKKNLFNTPAPSFASNFNLVSNHPCPIISSNQSAVSSSSNQTSSNNLLFSPMKRLRIEENGVQTTDNLSQQISGAHNLIINNNESQPSISSFLNTVSIINESMQLIEDPMIQTFNTNTKTNL</sequence>
<evidence type="ECO:0000256" key="1">
    <source>
        <dbReference type="ARBA" id="ARBA00022771"/>
    </source>
</evidence>
<dbReference type="PANTHER" id="PTHR14609:SF1">
    <property type="entry name" value="ORC UBIQUITIN LIGASE 1"/>
    <property type="match status" value="1"/>
</dbReference>
<dbReference type="OrthoDB" id="6105938at2759"/>
<dbReference type="InterPro" id="IPR039209">
    <property type="entry name" value="OBI1"/>
</dbReference>
<dbReference type="Proteomes" id="UP000276133">
    <property type="component" value="Unassembled WGS sequence"/>
</dbReference>
<keyword evidence="2" id="KW-0862">Zinc</keyword>
<comment type="caution">
    <text evidence="7">The sequence shown here is derived from an EMBL/GenBank/DDBJ whole genome shotgun (WGS) entry which is preliminary data.</text>
</comment>
<dbReference type="PROSITE" id="PS50089">
    <property type="entry name" value="ZF_RING_2"/>
    <property type="match status" value="1"/>
</dbReference>
<evidence type="ECO:0000313" key="8">
    <source>
        <dbReference type="Proteomes" id="UP000276133"/>
    </source>
</evidence>
<dbReference type="AlphaFoldDB" id="A0A3M7SCK2"/>
<keyword evidence="8" id="KW-1185">Reference proteome</keyword>
<dbReference type="InterPro" id="IPR001841">
    <property type="entry name" value="Znf_RING"/>
</dbReference>
<evidence type="ECO:0000256" key="4">
    <source>
        <dbReference type="SAM" id="Coils"/>
    </source>
</evidence>
<name>A0A3M7SCK2_BRAPC</name>
<dbReference type="SMART" id="SM00184">
    <property type="entry name" value="RING"/>
    <property type="match status" value="1"/>
</dbReference>
<dbReference type="GO" id="GO:0008270">
    <property type="term" value="F:zinc ion binding"/>
    <property type="evidence" value="ECO:0007669"/>
    <property type="project" value="UniProtKB-KW"/>
</dbReference>
<dbReference type="PANTHER" id="PTHR14609">
    <property type="entry name" value="RING FINGER PROTEIN 219"/>
    <property type="match status" value="1"/>
</dbReference>
<feature type="region of interest" description="Disordered" evidence="5">
    <location>
        <begin position="272"/>
        <end position="310"/>
    </location>
</feature>
<dbReference type="Pfam" id="PF13923">
    <property type="entry name" value="zf-C3HC4_2"/>
    <property type="match status" value="1"/>
</dbReference>
<dbReference type="Gene3D" id="3.30.40.10">
    <property type="entry name" value="Zinc/RING finger domain, C3HC4 (zinc finger)"/>
    <property type="match status" value="1"/>
</dbReference>
<evidence type="ECO:0000259" key="6">
    <source>
        <dbReference type="PROSITE" id="PS50089"/>
    </source>
</evidence>
<dbReference type="InterPro" id="IPR013083">
    <property type="entry name" value="Znf_RING/FYVE/PHD"/>
</dbReference>
<evidence type="ECO:0000256" key="2">
    <source>
        <dbReference type="ARBA" id="ARBA00022833"/>
    </source>
</evidence>
<reference evidence="7 8" key="1">
    <citation type="journal article" date="2018" name="Sci. Rep.">
        <title>Genomic signatures of local adaptation to the degree of environmental predictability in rotifers.</title>
        <authorList>
            <person name="Franch-Gras L."/>
            <person name="Hahn C."/>
            <person name="Garcia-Roger E.M."/>
            <person name="Carmona M.J."/>
            <person name="Serra M."/>
            <person name="Gomez A."/>
        </authorList>
    </citation>
    <scope>NUCLEOTIDE SEQUENCE [LARGE SCALE GENOMIC DNA]</scope>
    <source>
        <strain evidence="7">HYR1</strain>
    </source>
</reference>
<dbReference type="EMBL" id="REGN01001646">
    <property type="protein sequence ID" value="RNA33395.1"/>
    <property type="molecule type" value="Genomic_DNA"/>
</dbReference>
<gene>
    <name evidence="7" type="ORF">BpHYR1_036515</name>
</gene>
<keyword evidence="1 3" id="KW-0863">Zinc-finger</keyword>